<dbReference type="Pfam" id="PF09409">
    <property type="entry name" value="PUB"/>
    <property type="match status" value="1"/>
</dbReference>
<feature type="region of interest" description="Disordered" evidence="1">
    <location>
        <begin position="610"/>
        <end position="661"/>
    </location>
</feature>
<dbReference type="Proteomes" id="UP000747110">
    <property type="component" value="Unassembled WGS sequence"/>
</dbReference>
<dbReference type="InterPro" id="IPR036339">
    <property type="entry name" value="PUB-like_dom_sf"/>
</dbReference>
<organism evidence="3 4">
    <name type="scientific">Volvox reticuliferus</name>
    <dbReference type="NCBI Taxonomy" id="1737510"/>
    <lineage>
        <taxon>Eukaryota</taxon>
        <taxon>Viridiplantae</taxon>
        <taxon>Chlorophyta</taxon>
        <taxon>core chlorophytes</taxon>
        <taxon>Chlorophyceae</taxon>
        <taxon>CS clade</taxon>
        <taxon>Chlamydomonadales</taxon>
        <taxon>Volvocaceae</taxon>
        <taxon>Volvox</taxon>
    </lineage>
</organism>
<sequence>MYNTHILFKKIFLDTENFVWNILNACSQAKSLVLDGLQLKNANTFDMSFTIFITWSGRTTTISLPVADPALDELGMSIEKQLGASFETIKLLVPGRKGYIAPATQKGQMASAAGLTDGCKALLLASNAEDVTNVRAATDLPGMRGFEDELKRAARRRQTARSGDNPQPPRAEYTFAAYEAWQRPGLHPPPAEALKLLYRLANDPGIMGIMATHCYRVGLLSEMPPEGKVGISPMCILGVNINAGQEISLRLRTDDLKGFRKYERIRETLIHELAHMEFGEHDNNFKQLNSLLARECATINARFVGGHSLLADNHDHFLASAAYAGGATSRRHSELDDPSLLLDGVGAVMAATARSSGKTLRQLAKISGHGAAAAAKDTPTAATTAGKGITAGVAVAAAAPQPSGDGRSRMEGALLDDSGGGDGGERDVDAHAADRGVRGCSSSGADGGGEASEDGALRKFEHFDAVTERAEAAARRLGTMEDAQGHKRGIICIGVGGDGGDHKGRLGGEGFCAVTTITAAVRASSSALQPATPAQVEPERELAEHKELTKAAETTEVTGMQASATLPVSSAATMMVPANSLNSASAAVADVDMDVDVGLADGVTTVRKSKSNRMEVDSTPHTKCGDDSVMDQGTGALDDAHRSDRSESVQRQALPTQPPQPPIRLALRPLEELSTATDGGLAAAAQTKLRQAWDALAQLVAAAMTTEDVATALDTLETMLGNAIHFPTEDRYRRIRLGNAVFQRRLGWLPGGVEFLRVAGFVEEVVGEDAVLRLRRNDPGLLWLVLSAVREAREQVTTQLSAGTGEK</sequence>
<dbReference type="CDD" id="cd10463">
    <property type="entry name" value="PUB_WLM"/>
    <property type="match status" value="1"/>
</dbReference>
<name>A0A8J4CXZ4_9CHLO</name>
<dbReference type="PANTHER" id="PTHR47796:SF1">
    <property type="entry name" value="OS08G0500800 PROTEIN"/>
    <property type="match status" value="1"/>
</dbReference>
<feature type="domain" description="WLM" evidence="2">
    <location>
        <begin position="166"/>
        <end position="363"/>
    </location>
</feature>
<dbReference type="PANTHER" id="PTHR47796">
    <property type="entry name" value="ZINC METALLOPROTEINASE-LIKE PROTEIN"/>
    <property type="match status" value="1"/>
</dbReference>
<evidence type="ECO:0000313" key="4">
    <source>
        <dbReference type="Proteomes" id="UP000747110"/>
    </source>
</evidence>
<dbReference type="InterPro" id="IPR013536">
    <property type="entry name" value="WLM_dom"/>
</dbReference>
<accession>A0A8J4CXZ4</accession>
<dbReference type="SMART" id="SM00580">
    <property type="entry name" value="PUG"/>
    <property type="match status" value="1"/>
</dbReference>
<evidence type="ECO:0000256" key="1">
    <source>
        <dbReference type="SAM" id="MobiDB-lite"/>
    </source>
</evidence>
<dbReference type="OrthoDB" id="49605at2759"/>
<dbReference type="AlphaFoldDB" id="A0A8J4CXZ4"/>
<keyword evidence="4" id="KW-1185">Reference proteome</keyword>
<dbReference type="PROSITE" id="PS51397">
    <property type="entry name" value="WLM"/>
    <property type="match status" value="1"/>
</dbReference>
<proteinExistence type="predicted"/>
<evidence type="ECO:0000313" key="3">
    <source>
        <dbReference type="EMBL" id="GIL91008.1"/>
    </source>
</evidence>
<feature type="region of interest" description="Disordered" evidence="1">
    <location>
        <begin position="399"/>
        <end position="455"/>
    </location>
</feature>
<feature type="compositionally biased region" description="Basic and acidic residues" evidence="1">
    <location>
        <begin position="612"/>
        <end position="626"/>
    </location>
</feature>
<dbReference type="Gene3D" id="1.20.58.2190">
    <property type="match status" value="1"/>
</dbReference>
<reference evidence="3" key="1">
    <citation type="journal article" date="2021" name="Proc. Natl. Acad. Sci. U.S.A.">
        <title>Three genomes in the algal genus Volvox reveal the fate of a haploid sex-determining region after a transition to homothallism.</title>
        <authorList>
            <person name="Yamamoto K."/>
            <person name="Hamaji T."/>
            <person name="Kawai-Toyooka H."/>
            <person name="Matsuzaki R."/>
            <person name="Takahashi F."/>
            <person name="Nishimura Y."/>
            <person name="Kawachi M."/>
            <person name="Noguchi H."/>
            <person name="Minakuchi Y."/>
            <person name="Umen J.G."/>
            <person name="Toyoda A."/>
            <person name="Nozaki H."/>
        </authorList>
    </citation>
    <scope>NUCLEOTIDE SEQUENCE</scope>
    <source>
        <strain evidence="3">NIES-3786</strain>
    </source>
</reference>
<feature type="compositionally biased region" description="Basic and acidic residues" evidence="1">
    <location>
        <begin position="423"/>
        <end position="437"/>
    </location>
</feature>
<feature type="compositionally biased region" description="Basic and acidic residues" evidence="1">
    <location>
        <begin position="638"/>
        <end position="648"/>
    </location>
</feature>
<protein>
    <recommendedName>
        <fullName evidence="2">WLM domain-containing protein</fullName>
    </recommendedName>
</protein>
<dbReference type="EMBL" id="BNCP01000061">
    <property type="protein sequence ID" value="GIL91008.1"/>
    <property type="molecule type" value="Genomic_DNA"/>
</dbReference>
<dbReference type="SUPFAM" id="SSF143503">
    <property type="entry name" value="PUG domain-like"/>
    <property type="match status" value="1"/>
</dbReference>
<dbReference type="InterPro" id="IPR018997">
    <property type="entry name" value="PUB_domain"/>
</dbReference>
<dbReference type="Pfam" id="PF08325">
    <property type="entry name" value="WLM"/>
    <property type="match status" value="1"/>
</dbReference>
<gene>
    <name evidence="3" type="ORF">Vretifemale_18701</name>
</gene>
<comment type="caution">
    <text evidence="3">The sequence shown here is derived from an EMBL/GenBank/DDBJ whole genome shotgun (WGS) entry which is preliminary data.</text>
</comment>
<evidence type="ECO:0000259" key="2">
    <source>
        <dbReference type="PROSITE" id="PS51397"/>
    </source>
</evidence>